<protein>
    <submittedName>
        <fullName evidence="2">TROVE domain-containing protein</fullName>
    </submittedName>
</protein>
<sequence>MRPLLEAEAGHRAPRFSQKDNTMKFNILKTSRARGNTLNKAGGEAYVETAKLELASLLMTSMLGDQYYRTADAATKRIKELVAQTGDKKFVAKAALYARKEAGMRSVSHLVASELAHMVKGEPWTAKFYDRVVHRPDDALETLACYVGTYGRPIPNALKKGLGKALARFDEYQIAKYRKTNAEISLVDLVNLVHPPHTEALRKLVNGTLAPAETWETKLTQAGANAETDAELADLKKDAWTELIRSRKLGYFALLRNLRNIVATAPDAIEDAIAMLTDARLIKKSLVMPFRFTTALEALQSSGLPAASRVLAALSDAVDASLANVPRYEGKTLVALDGSGSMMGKPSKIGALFTATLAKANDADVMLFSDDAKYVSINKRDTTLTVANWLERQCASAGTNFHAIFNRAVSSYDRIIILSDMQGWIGHDTPVASFDAWKAKYGASPKVFSFDLQGYGTLQFPQRDVYCLAGFSDKTFDTLQRLESDQAAFLKQIEVIEL</sequence>
<dbReference type="InterPro" id="IPR036465">
    <property type="entry name" value="vWFA_dom_sf"/>
</dbReference>
<dbReference type="EMBL" id="QNRR01000017">
    <property type="protein sequence ID" value="RBP36343.1"/>
    <property type="molecule type" value="Genomic_DNA"/>
</dbReference>
<dbReference type="PANTHER" id="PTHR44791">
    <property type="entry name" value="TELOMERASE PROTEIN COMPONENT 1 TEP1"/>
    <property type="match status" value="1"/>
</dbReference>
<name>A0A366H3C9_9BACT</name>
<dbReference type="PANTHER" id="PTHR44791:SF1">
    <property type="entry name" value="TELOMERASE PROTEIN COMPONENT 1"/>
    <property type="match status" value="1"/>
</dbReference>
<dbReference type="Proteomes" id="UP000253426">
    <property type="component" value="Unassembled WGS sequence"/>
</dbReference>
<keyword evidence="3" id="KW-1185">Reference proteome</keyword>
<dbReference type="AlphaFoldDB" id="A0A366H3C9"/>
<reference evidence="2 3" key="1">
    <citation type="submission" date="2018-06" db="EMBL/GenBank/DDBJ databases">
        <title>Genomic Encyclopedia of Type Strains, Phase IV (KMG-IV): sequencing the most valuable type-strain genomes for metagenomic binning, comparative biology and taxonomic classification.</title>
        <authorList>
            <person name="Goeker M."/>
        </authorList>
    </citation>
    <scope>NUCLEOTIDE SEQUENCE [LARGE SCALE GENOMIC DNA]</scope>
    <source>
        <strain evidence="2 3">DSM 25532</strain>
    </source>
</reference>
<organism evidence="2 3">
    <name type="scientific">Roseimicrobium gellanilyticum</name>
    <dbReference type="NCBI Taxonomy" id="748857"/>
    <lineage>
        <taxon>Bacteria</taxon>
        <taxon>Pseudomonadati</taxon>
        <taxon>Verrucomicrobiota</taxon>
        <taxon>Verrucomicrobiia</taxon>
        <taxon>Verrucomicrobiales</taxon>
        <taxon>Verrucomicrobiaceae</taxon>
        <taxon>Roseimicrobium</taxon>
    </lineage>
</organism>
<dbReference type="Gene3D" id="3.40.50.410">
    <property type="entry name" value="von Willebrand factor, type A domain"/>
    <property type="match status" value="1"/>
</dbReference>
<dbReference type="InterPro" id="IPR008858">
    <property type="entry name" value="TROVE_dom"/>
</dbReference>
<evidence type="ECO:0000313" key="2">
    <source>
        <dbReference type="EMBL" id="RBP36343.1"/>
    </source>
</evidence>
<feature type="domain" description="TROVE" evidence="1">
    <location>
        <begin position="37"/>
        <end position="330"/>
    </location>
</feature>
<dbReference type="GO" id="GO:0000722">
    <property type="term" value="P:telomere maintenance via recombination"/>
    <property type="evidence" value="ECO:0007669"/>
    <property type="project" value="TreeGrafter"/>
</dbReference>
<comment type="caution">
    <text evidence="2">The sequence shown here is derived from an EMBL/GenBank/DDBJ whole genome shotgun (WGS) entry which is preliminary data.</text>
</comment>
<dbReference type="GO" id="GO:0070034">
    <property type="term" value="F:telomerase RNA binding"/>
    <property type="evidence" value="ECO:0007669"/>
    <property type="project" value="TreeGrafter"/>
</dbReference>
<dbReference type="SUPFAM" id="SSF53300">
    <property type="entry name" value="vWA-like"/>
    <property type="match status" value="1"/>
</dbReference>
<dbReference type="GO" id="GO:0003720">
    <property type="term" value="F:telomerase activity"/>
    <property type="evidence" value="ECO:0007669"/>
    <property type="project" value="TreeGrafter"/>
</dbReference>
<evidence type="ECO:0000313" key="3">
    <source>
        <dbReference type="Proteomes" id="UP000253426"/>
    </source>
</evidence>
<accession>A0A366H3C9</accession>
<dbReference type="RefSeq" id="WP_170157523.1">
    <property type="nucleotide sequence ID" value="NZ_QNRR01000017.1"/>
</dbReference>
<dbReference type="PROSITE" id="PS50988">
    <property type="entry name" value="TROVE"/>
    <property type="match status" value="1"/>
</dbReference>
<dbReference type="InterPro" id="IPR052652">
    <property type="entry name" value="Telomerase_Complex_Comp"/>
</dbReference>
<dbReference type="InterPro" id="IPR037214">
    <property type="entry name" value="TROVE_dom_sf"/>
</dbReference>
<evidence type="ECO:0000259" key="1">
    <source>
        <dbReference type="PROSITE" id="PS50988"/>
    </source>
</evidence>
<dbReference type="SUPFAM" id="SSF140864">
    <property type="entry name" value="TROVE domain-like"/>
    <property type="match status" value="1"/>
</dbReference>
<proteinExistence type="predicted"/>
<gene>
    <name evidence="2" type="ORF">DES53_11754</name>
</gene>
<dbReference type="Pfam" id="PF05731">
    <property type="entry name" value="TROVE"/>
    <property type="match status" value="2"/>
</dbReference>